<evidence type="ECO:0000256" key="12">
    <source>
        <dbReference type="SAM" id="MobiDB-lite"/>
    </source>
</evidence>
<keyword evidence="9 11" id="KW-0472">Membrane</keyword>
<dbReference type="AlphaFoldDB" id="A0A1E5S1L1"/>
<evidence type="ECO:0000256" key="6">
    <source>
        <dbReference type="ARBA" id="ARBA00022692"/>
    </source>
</evidence>
<feature type="region of interest" description="Disordered" evidence="12">
    <location>
        <begin position="455"/>
        <end position="474"/>
    </location>
</feature>
<evidence type="ECO:0000256" key="3">
    <source>
        <dbReference type="ARBA" id="ARBA00010345"/>
    </source>
</evidence>
<dbReference type="Pfam" id="PF08320">
    <property type="entry name" value="PIG-X"/>
    <property type="match status" value="1"/>
</dbReference>
<evidence type="ECO:0000256" key="2">
    <source>
        <dbReference type="ARBA" id="ARBA00004687"/>
    </source>
</evidence>
<comment type="subcellular location">
    <subcellularLocation>
        <location evidence="11">Endoplasmic reticulum membrane</location>
        <topology evidence="11">Single-pass membrane protein</topology>
    </subcellularLocation>
    <subcellularLocation>
        <location evidence="1">Endoplasmic reticulum membrane</location>
        <topology evidence="1">Single-pass type III membrane protein</topology>
    </subcellularLocation>
</comment>
<comment type="similarity">
    <text evidence="3 11">Belongs to the PIGX family.</text>
</comment>
<dbReference type="EMBL" id="LPNN01000001">
    <property type="protein sequence ID" value="OEJ92929.1"/>
    <property type="molecule type" value="Genomic_DNA"/>
</dbReference>
<reference evidence="14" key="1">
    <citation type="journal article" date="2016" name="Genome Announc.">
        <title>Genome sequences of three species of Hanseniaspora isolated from spontaneous wine fermentations.</title>
        <authorList>
            <person name="Sternes P.R."/>
            <person name="Lee D."/>
            <person name="Kutyna D.R."/>
            <person name="Borneman A.R."/>
        </authorList>
    </citation>
    <scope>NUCLEOTIDE SEQUENCE [LARGE SCALE GENOMIC DNA]</scope>
    <source>
        <strain evidence="14">AWRI3580</strain>
    </source>
</reference>
<keyword evidence="5 11" id="KW-0337">GPI-anchor biosynthesis</keyword>
<keyword evidence="10" id="KW-0325">Glycoprotein</keyword>
<keyword evidence="14" id="KW-1185">Reference proteome</keyword>
<evidence type="ECO:0000256" key="1">
    <source>
        <dbReference type="ARBA" id="ARBA00004643"/>
    </source>
</evidence>
<evidence type="ECO:0000256" key="4">
    <source>
        <dbReference type="ARBA" id="ARBA00020410"/>
    </source>
</evidence>
<dbReference type="InterPro" id="IPR013233">
    <property type="entry name" value="PIG-X/PBN1"/>
</dbReference>
<dbReference type="UniPathway" id="UPA00196"/>
<dbReference type="GO" id="GO:0005789">
    <property type="term" value="C:endoplasmic reticulum membrane"/>
    <property type="evidence" value="ECO:0007669"/>
    <property type="project" value="UniProtKB-SubCell"/>
</dbReference>
<comment type="pathway">
    <text evidence="2 11">Glycolipid biosynthesis; glycosylphosphatidylinositol-anchor biosynthesis.</text>
</comment>
<evidence type="ECO:0000313" key="14">
    <source>
        <dbReference type="Proteomes" id="UP000095358"/>
    </source>
</evidence>
<protein>
    <recommendedName>
        <fullName evidence="4 11">Protein PBN1</fullName>
    </recommendedName>
</protein>
<dbReference type="SMART" id="SM00780">
    <property type="entry name" value="PIG-X"/>
    <property type="match status" value="1"/>
</dbReference>
<evidence type="ECO:0000256" key="5">
    <source>
        <dbReference type="ARBA" id="ARBA00022502"/>
    </source>
</evidence>
<evidence type="ECO:0000256" key="9">
    <source>
        <dbReference type="ARBA" id="ARBA00023136"/>
    </source>
</evidence>
<dbReference type="GO" id="GO:1990529">
    <property type="term" value="C:glycosylphosphatidylinositol-mannosyltransferase I complex"/>
    <property type="evidence" value="ECO:0007669"/>
    <property type="project" value="TreeGrafter"/>
</dbReference>
<organism evidence="13 14">
    <name type="scientific">Hanseniaspora uvarum</name>
    <name type="common">Yeast</name>
    <name type="synonym">Kloeckera apiculata</name>
    <dbReference type="NCBI Taxonomy" id="29833"/>
    <lineage>
        <taxon>Eukaryota</taxon>
        <taxon>Fungi</taxon>
        <taxon>Dikarya</taxon>
        <taxon>Ascomycota</taxon>
        <taxon>Saccharomycotina</taxon>
        <taxon>Saccharomycetes</taxon>
        <taxon>Saccharomycodales</taxon>
        <taxon>Saccharomycodaceae</taxon>
        <taxon>Hanseniaspora</taxon>
    </lineage>
</organism>
<dbReference type="PANTHER" id="PTHR28533">
    <property type="entry name" value="PROTEIN PBN1"/>
    <property type="match status" value="1"/>
</dbReference>
<dbReference type="Proteomes" id="UP000095358">
    <property type="component" value="Unassembled WGS sequence"/>
</dbReference>
<dbReference type="PANTHER" id="PTHR28533:SF1">
    <property type="entry name" value="PROTEIN PBN1"/>
    <property type="match status" value="1"/>
</dbReference>
<comment type="function">
    <text evidence="11">Required for proper folding and/or the stability of a subset of proteins in the endoplasmic reticulum. Component of glycosylphosphatidylinositol-mannosyltransferase 1 which transfers the first of the 4 mannoses in the GPI-anchor precursors during GPI-anchor biosynthesis. Probably acts by stabilizing the mannosyltransferase GPI14.</text>
</comment>
<feature type="transmembrane region" description="Helical" evidence="11">
    <location>
        <begin position="425"/>
        <end position="444"/>
    </location>
</feature>
<dbReference type="VEuPathDB" id="FungiDB:AWRI3580_g578"/>
<gene>
    <name evidence="13" type="ORF">AWRI3580_g578</name>
</gene>
<evidence type="ECO:0000256" key="7">
    <source>
        <dbReference type="ARBA" id="ARBA00022824"/>
    </source>
</evidence>
<dbReference type="GO" id="GO:0000030">
    <property type="term" value="F:mannosyltransferase activity"/>
    <property type="evidence" value="ECO:0007669"/>
    <property type="project" value="TreeGrafter"/>
</dbReference>
<keyword evidence="6 11" id="KW-0812">Transmembrane</keyword>
<keyword evidence="8 11" id="KW-1133">Transmembrane helix</keyword>
<evidence type="ECO:0000256" key="10">
    <source>
        <dbReference type="ARBA" id="ARBA00023180"/>
    </source>
</evidence>
<dbReference type="GO" id="GO:0006506">
    <property type="term" value="P:GPI anchor biosynthetic process"/>
    <property type="evidence" value="ECO:0007669"/>
    <property type="project" value="UniProtKB-UniPathway"/>
</dbReference>
<dbReference type="STRING" id="29833.A0A1E5S1L1"/>
<name>A0A1E5S1L1_HANUV</name>
<accession>A0A1E5S1L1</accession>
<dbReference type="InterPro" id="IPR042322">
    <property type="entry name" value="Pbn1"/>
</dbReference>
<keyword evidence="7 11" id="KW-0256">Endoplasmic reticulum</keyword>
<evidence type="ECO:0000256" key="11">
    <source>
        <dbReference type="RuleBase" id="RU366056"/>
    </source>
</evidence>
<comment type="caution">
    <text evidence="13">The sequence shown here is derived from an EMBL/GenBank/DDBJ whole genome shotgun (WGS) entry which is preliminary data.</text>
</comment>
<proteinExistence type="inferred from homology"/>
<evidence type="ECO:0000313" key="13">
    <source>
        <dbReference type="EMBL" id="OEJ92929.1"/>
    </source>
</evidence>
<dbReference type="OrthoDB" id="5546453at2759"/>
<evidence type="ECO:0000256" key="8">
    <source>
        <dbReference type="ARBA" id="ARBA00022989"/>
    </source>
</evidence>
<sequence length="474" mass="56219">MSNEIVNSRLSILYFDKSFLYTEDHTVIEQDDDITFGNNLIIKNAKPTDVYFQERYNVKVNNTNSNVKFTYSNANKGLEYKSNNIFKPLFLENGFNQYVFNGNNTRFDNSQDFIYNIRQFLTKYDIKLSAFEDIFHNLIHKPDFYDSIELTIVNDKLVFQLTYPQHSFEEEKIIDLNEFSDTGMFFTVKENTLDTNVQGMIYKLNENKFQKTNFYISLYENDFTNMDLFKLDFKQEGIHPEISIENQVSKDIKVYNPFANDCSRYLLFNIPKQSFVNKFDNEIKFDDEHWKLVDISEEKIDLEIPDYKIDSYDNAYYLFKKENFKQSHMNDISKFKFNLHNRYIDSAVPNQKGYSSFDFEYFAFDHCSDPSREFIMTPFNQKSHLGGYYAQNFANPLSINQGTYSNLLKHGIETIEIPYPNTNNFYKIQLATWIVVIVSMFYILKKTLFYKRATQPKPTESSNDEKKANSKKKN</sequence>